<dbReference type="NCBIfam" id="NF005559">
    <property type="entry name" value="PRK07231.1"/>
    <property type="match status" value="1"/>
</dbReference>
<evidence type="ECO:0000256" key="2">
    <source>
        <dbReference type="SAM" id="Phobius"/>
    </source>
</evidence>
<dbReference type="InterPro" id="IPR036291">
    <property type="entry name" value="NAD(P)-bd_dom_sf"/>
</dbReference>
<keyword evidence="2" id="KW-0472">Membrane</keyword>
<dbReference type="InterPro" id="IPR050259">
    <property type="entry name" value="SDR"/>
</dbReference>
<proteinExistence type="inferred from homology"/>
<dbReference type="OrthoDB" id="597477at2"/>
<dbReference type="PROSITE" id="PS00061">
    <property type="entry name" value="ADH_SHORT"/>
    <property type="match status" value="1"/>
</dbReference>
<keyword evidence="2" id="KW-0812">Transmembrane</keyword>
<keyword evidence="2" id="KW-1133">Transmembrane helix</keyword>
<feature type="domain" description="Ketoreductase" evidence="3">
    <location>
        <begin position="10"/>
        <end position="190"/>
    </location>
</feature>
<dbReference type="AlphaFoldDB" id="A0A2T5JGQ0"/>
<evidence type="ECO:0000256" key="1">
    <source>
        <dbReference type="ARBA" id="ARBA00006484"/>
    </source>
</evidence>
<dbReference type="GO" id="GO:0032787">
    <property type="term" value="P:monocarboxylic acid metabolic process"/>
    <property type="evidence" value="ECO:0007669"/>
    <property type="project" value="UniProtKB-ARBA"/>
</dbReference>
<comment type="caution">
    <text evidence="4">The sequence shown here is derived from an EMBL/GenBank/DDBJ whole genome shotgun (WGS) entry which is preliminary data.</text>
</comment>
<dbReference type="CDD" id="cd05233">
    <property type="entry name" value="SDR_c"/>
    <property type="match status" value="1"/>
</dbReference>
<dbReference type="SUPFAM" id="SSF51735">
    <property type="entry name" value="NAD(P)-binding Rossmann-fold domains"/>
    <property type="match status" value="1"/>
</dbReference>
<comment type="similarity">
    <text evidence="1">Belongs to the short-chain dehydrogenases/reductases (SDR) family.</text>
</comment>
<name>A0A2T5JGQ0_9SPHI</name>
<dbReference type="InterPro" id="IPR020904">
    <property type="entry name" value="Sc_DH/Rdtase_CS"/>
</dbReference>
<dbReference type="PRINTS" id="PR00080">
    <property type="entry name" value="SDRFAMILY"/>
</dbReference>
<dbReference type="RefSeq" id="WP_107826914.1">
    <property type="nucleotide sequence ID" value="NZ_CP160205.1"/>
</dbReference>
<reference evidence="4 5" key="1">
    <citation type="submission" date="2018-04" db="EMBL/GenBank/DDBJ databases">
        <title>Genomic Encyclopedia of Archaeal and Bacterial Type Strains, Phase II (KMG-II): from individual species to whole genera.</title>
        <authorList>
            <person name="Goeker M."/>
        </authorList>
    </citation>
    <scope>NUCLEOTIDE SEQUENCE [LARGE SCALE GENOMIC DNA]</scope>
    <source>
        <strain evidence="4 5">DSM 26809</strain>
    </source>
</reference>
<evidence type="ECO:0000313" key="5">
    <source>
        <dbReference type="Proteomes" id="UP000244168"/>
    </source>
</evidence>
<feature type="transmembrane region" description="Helical" evidence="2">
    <location>
        <begin position="137"/>
        <end position="158"/>
    </location>
</feature>
<accession>A0A2T5JGQ0</accession>
<dbReference type="SMART" id="SM00822">
    <property type="entry name" value="PKS_KR"/>
    <property type="match status" value="1"/>
</dbReference>
<dbReference type="PRINTS" id="PR00081">
    <property type="entry name" value="GDHRDH"/>
</dbReference>
<evidence type="ECO:0000259" key="3">
    <source>
        <dbReference type="SMART" id="SM00822"/>
    </source>
</evidence>
<protein>
    <submittedName>
        <fullName evidence="4">Gluconate 5-dehydrogenase</fullName>
    </submittedName>
</protein>
<dbReference type="Pfam" id="PF13561">
    <property type="entry name" value="adh_short_C2"/>
    <property type="match status" value="1"/>
</dbReference>
<dbReference type="Proteomes" id="UP000244168">
    <property type="component" value="Unassembled WGS sequence"/>
</dbReference>
<dbReference type="PANTHER" id="PTHR42879">
    <property type="entry name" value="3-OXOACYL-(ACYL-CARRIER-PROTEIN) REDUCTASE"/>
    <property type="match status" value="1"/>
</dbReference>
<dbReference type="InterPro" id="IPR057326">
    <property type="entry name" value="KR_dom"/>
</dbReference>
<gene>
    <name evidence="4" type="ORF">C8P68_101770</name>
</gene>
<dbReference type="FunFam" id="3.40.50.720:FF:000084">
    <property type="entry name" value="Short-chain dehydrogenase reductase"/>
    <property type="match status" value="1"/>
</dbReference>
<dbReference type="Gene3D" id="3.40.50.720">
    <property type="entry name" value="NAD(P)-binding Rossmann-like Domain"/>
    <property type="match status" value="1"/>
</dbReference>
<dbReference type="InterPro" id="IPR002347">
    <property type="entry name" value="SDR_fam"/>
</dbReference>
<keyword evidence="5" id="KW-1185">Reference proteome</keyword>
<organism evidence="4 5">
    <name type="scientific">Mucilaginibacter yixingensis</name>
    <dbReference type="NCBI Taxonomy" id="1295612"/>
    <lineage>
        <taxon>Bacteria</taxon>
        <taxon>Pseudomonadati</taxon>
        <taxon>Bacteroidota</taxon>
        <taxon>Sphingobacteriia</taxon>
        <taxon>Sphingobacteriales</taxon>
        <taxon>Sphingobacteriaceae</taxon>
        <taxon>Mucilaginibacter</taxon>
    </lineage>
</organism>
<sequence>MIDILNINGRVALVTGGGTGIGFGIAQSFAAAGATVVITGRREDVLQEAVAQIGNGARYYVQDISKQTELPAFVERLEKEVGPIDILVNNAGQHLKKFMRDTTDQEFLALLQVHLLSVFSLSREVANRMSARKRGSILLISSMSAVMGMTQVVAYTTAKTALIGLMRAMMAEYSADNVRVNAIAPGWIESDMMFKAINADEQRKNKIMSRIPFNRFGKPKDIGNAALFLASDAAEYITGVFLPIDGGAAGGF</sequence>
<evidence type="ECO:0000313" key="4">
    <source>
        <dbReference type="EMBL" id="PTR01536.1"/>
    </source>
</evidence>
<dbReference type="EMBL" id="QAOQ01000001">
    <property type="protein sequence ID" value="PTR01536.1"/>
    <property type="molecule type" value="Genomic_DNA"/>
</dbReference>